<gene>
    <name evidence="2" type="primary">LOC107424448</name>
</gene>
<reference evidence="2" key="1">
    <citation type="submission" date="2025-08" db="UniProtKB">
        <authorList>
            <consortium name="RefSeq"/>
        </authorList>
    </citation>
    <scope>IDENTIFICATION</scope>
    <source>
        <tissue evidence="2">Seedling</tissue>
    </source>
</reference>
<dbReference type="FunCoup" id="A0A6P4A7Z1">
    <property type="interactions" value="255"/>
</dbReference>
<dbReference type="PANTHER" id="PTHR33872:SF7">
    <property type="entry name" value="OSJNBA0084K11.10-LIKE PROTEIN"/>
    <property type="match status" value="1"/>
</dbReference>
<accession>A0A6P4A7Z1</accession>
<dbReference type="InParanoid" id="A0A6P4A7Z1"/>
<sequence>MMLISLISAISPAELRKSRSDSAARKLMNMKHIEETVTVGAMIKDSVPSPPPPPPPFPRFSVRKSVPLSVTNQEIAKFWRNKLIVEEDHLLAAIKAAARLRARNLSEEDYRCFEESLDDKDRESKAVIITDIKNNEKNNEVRVGIKDWWTKSNYAYLNQPAMDSKDHPKRRTSNYIPNCFPYKPIPLYPTSLGVF</sequence>
<evidence type="ECO:0000313" key="2">
    <source>
        <dbReference type="RefSeq" id="XP_015889746.3"/>
    </source>
</evidence>
<organism evidence="1 2">
    <name type="scientific">Ziziphus jujuba</name>
    <name type="common">Chinese jujube</name>
    <name type="synonym">Ziziphus sativa</name>
    <dbReference type="NCBI Taxonomy" id="326968"/>
    <lineage>
        <taxon>Eukaryota</taxon>
        <taxon>Viridiplantae</taxon>
        <taxon>Streptophyta</taxon>
        <taxon>Embryophyta</taxon>
        <taxon>Tracheophyta</taxon>
        <taxon>Spermatophyta</taxon>
        <taxon>Magnoliopsida</taxon>
        <taxon>eudicotyledons</taxon>
        <taxon>Gunneridae</taxon>
        <taxon>Pentapetalae</taxon>
        <taxon>rosids</taxon>
        <taxon>fabids</taxon>
        <taxon>Rosales</taxon>
        <taxon>Rhamnaceae</taxon>
        <taxon>Paliureae</taxon>
        <taxon>Ziziphus</taxon>
    </lineage>
</organism>
<dbReference type="RefSeq" id="XP_015889746.3">
    <property type="nucleotide sequence ID" value="XM_016034260.4"/>
</dbReference>
<evidence type="ECO:0000313" key="1">
    <source>
        <dbReference type="Proteomes" id="UP001652623"/>
    </source>
</evidence>
<dbReference type="KEGG" id="zju:107424448"/>
<name>A0A6P4A7Z1_ZIZJJ</name>
<dbReference type="Proteomes" id="UP001652623">
    <property type="component" value="Chromosome 7"/>
</dbReference>
<protein>
    <submittedName>
        <fullName evidence="2">Uncharacterized protein LOC107424448</fullName>
    </submittedName>
</protein>
<dbReference type="AlphaFoldDB" id="A0A6P4A7Z1"/>
<keyword evidence="1" id="KW-1185">Reference proteome</keyword>
<dbReference type="PANTHER" id="PTHR33872">
    <property type="entry name" value="DNA POLYMERASE EPSILON CATALYTIC SUBUNIT A"/>
    <property type="match status" value="1"/>
</dbReference>
<dbReference type="GeneID" id="107424448"/>
<proteinExistence type="predicted"/>